<evidence type="ECO:0000256" key="4">
    <source>
        <dbReference type="ARBA" id="ARBA00022692"/>
    </source>
</evidence>
<evidence type="ECO:0008006" key="10">
    <source>
        <dbReference type="Google" id="ProtNLM"/>
    </source>
</evidence>
<keyword evidence="4 7" id="KW-0812">Transmembrane</keyword>
<evidence type="ECO:0000256" key="1">
    <source>
        <dbReference type="ARBA" id="ARBA00004141"/>
    </source>
</evidence>
<evidence type="ECO:0000256" key="2">
    <source>
        <dbReference type="ARBA" id="ARBA00007965"/>
    </source>
</evidence>
<dbReference type="InterPro" id="IPR002259">
    <property type="entry name" value="Eqnu_transpt"/>
</dbReference>
<dbReference type="VEuPathDB" id="FungiDB:sscle_01g000440"/>
<feature type="transmembrane region" description="Helical" evidence="7">
    <location>
        <begin position="409"/>
        <end position="428"/>
    </location>
</feature>
<organism evidence="8 9">
    <name type="scientific">Sclerotinia sclerotiorum (strain ATCC 18683 / 1980 / Ss-1)</name>
    <name type="common">White mold</name>
    <name type="synonym">Whetzelinia sclerotiorum</name>
    <dbReference type="NCBI Taxonomy" id="665079"/>
    <lineage>
        <taxon>Eukaryota</taxon>
        <taxon>Fungi</taxon>
        <taxon>Dikarya</taxon>
        <taxon>Ascomycota</taxon>
        <taxon>Pezizomycotina</taxon>
        <taxon>Leotiomycetes</taxon>
        <taxon>Helotiales</taxon>
        <taxon>Sclerotiniaceae</taxon>
        <taxon>Sclerotinia</taxon>
    </lineage>
</organism>
<dbReference type="Pfam" id="PF01733">
    <property type="entry name" value="Nucleoside_tran"/>
    <property type="match status" value="1"/>
</dbReference>
<feature type="transmembrane region" description="Helical" evidence="7">
    <location>
        <begin position="449"/>
        <end position="471"/>
    </location>
</feature>
<feature type="transmembrane region" description="Helical" evidence="7">
    <location>
        <begin position="99"/>
        <end position="120"/>
    </location>
</feature>
<feature type="transmembrane region" description="Helical" evidence="7">
    <location>
        <begin position="159"/>
        <end position="179"/>
    </location>
</feature>
<evidence type="ECO:0000256" key="5">
    <source>
        <dbReference type="ARBA" id="ARBA00022989"/>
    </source>
</evidence>
<gene>
    <name evidence="8" type="ORF">sscle_01g000440</name>
</gene>
<dbReference type="KEGG" id="ssl:SS1G_09667"/>
<feature type="transmembrane region" description="Helical" evidence="7">
    <location>
        <begin position="244"/>
        <end position="266"/>
    </location>
</feature>
<name>A0A1D9PRE8_SCLS1</name>
<keyword evidence="3" id="KW-0813">Transport</keyword>
<feature type="transmembrane region" description="Helical" evidence="7">
    <location>
        <begin position="64"/>
        <end position="87"/>
    </location>
</feature>
<feature type="transmembrane region" description="Helical" evidence="7">
    <location>
        <begin position="305"/>
        <end position="326"/>
    </location>
</feature>
<reference evidence="9" key="1">
    <citation type="journal article" date="2017" name="Genome Biol. Evol.">
        <title>The complete genome sequence of the phytopathogenic fungus Sclerotinia sclerotiorum reveals insights into the genome architecture of broad host range pathogens.</title>
        <authorList>
            <person name="Derbyshire M."/>
            <person name="Denton-Giles M."/>
            <person name="Hegedus D."/>
            <person name="Seifbarghy S."/>
            <person name="Rollins J."/>
            <person name="van Kan J."/>
            <person name="Seidl M.F."/>
            <person name="Faino L."/>
            <person name="Mbengue M."/>
            <person name="Navaud O."/>
            <person name="Raffaele S."/>
            <person name="Hammond-Kosack K."/>
            <person name="Heard S."/>
            <person name="Oliver R."/>
        </authorList>
    </citation>
    <scope>NUCLEOTIDE SEQUENCE [LARGE SCALE GENOMIC DNA]</scope>
    <source>
        <strain evidence="9">ATCC 18683 / 1980 / Ss-1</strain>
    </source>
</reference>
<dbReference type="AlphaFoldDB" id="A0A1D9PRE8"/>
<feature type="transmembrane region" description="Helical" evidence="7">
    <location>
        <begin position="377"/>
        <end position="394"/>
    </location>
</feature>
<sequence length="472" mass="51603">MRDPIDNRAAIDRLRALFKNSDPEPEYEPISSSSSIHEDDVRRPVLVLPDQVEGEPFSWFEYGIFMLIGVAMLWAWNMFLAAAPYFQSRFQDNESILQHFQSAITSVGTITNLGSTLLLSHLQLNASYPKRIISSLVLNTIVFTLLAISTSYFRDVSSSGYLVFTLIMVFATSCATGLLQNGAFAFASSFGRPEYIQAIMTGQAIAGVLPSAAQIATVLAVPPPDHWADVDTEVADVKENTTSAFVYFLTATVISVLTLVFVFPLLRKQNRILESRAASSADSDDESDESGKNKVVGMVRLFKKLYWLAGGVFMCFAVSMFFPVFTSKVVSVVPADGASRILQPEAFIPLGFLVWNIGDLCGRLLPLLPFHTKARPIPLFIFSILRIGFVPLYLLCNIEGKGARVNSDVFYLLVVQGGFGLSNGWLGSSCMMAAGDYVDEEEREASGPFMMINLVAGLMAGSLLSFSVAGIS</sequence>
<proteinExistence type="inferred from homology"/>
<dbReference type="OMA" id="GSPWTTK"/>
<comment type="similarity">
    <text evidence="2">Belongs to the SLC29A/ENT transporter (TC 2.A.57) family.</text>
</comment>
<dbReference type="PANTHER" id="PTHR10332">
    <property type="entry name" value="EQUILIBRATIVE NUCLEOSIDE TRANSPORTER"/>
    <property type="match status" value="1"/>
</dbReference>
<feature type="transmembrane region" description="Helical" evidence="7">
    <location>
        <begin position="132"/>
        <end position="153"/>
    </location>
</feature>
<dbReference type="GO" id="GO:0016020">
    <property type="term" value="C:membrane"/>
    <property type="evidence" value="ECO:0007669"/>
    <property type="project" value="UniProtKB-SubCell"/>
</dbReference>
<dbReference type="Proteomes" id="UP000177798">
    <property type="component" value="Chromosome 1"/>
</dbReference>
<keyword evidence="6 7" id="KW-0472">Membrane</keyword>
<evidence type="ECO:0000313" key="8">
    <source>
        <dbReference type="EMBL" id="APA05274.1"/>
    </source>
</evidence>
<dbReference type="PIRSF" id="PIRSF016379">
    <property type="entry name" value="ENT"/>
    <property type="match status" value="1"/>
</dbReference>
<dbReference type="PANTHER" id="PTHR10332:SF88">
    <property type="entry name" value="EQUILIBRATIVE NUCLEOSIDE TRANSPORTER 1, ISOFORM A"/>
    <property type="match status" value="1"/>
</dbReference>
<dbReference type="RefSeq" id="XP_001589034.1">
    <property type="nucleotide sequence ID" value="XM_001588984.1"/>
</dbReference>
<keyword evidence="5 7" id="KW-1133">Transmembrane helix</keyword>
<dbReference type="PRINTS" id="PR01130">
    <property type="entry name" value="DERENTRNSPRT"/>
</dbReference>
<dbReference type="GO" id="GO:0005337">
    <property type="term" value="F:nucleoside transmembrane transporter activity"/>
    <property type="evidence" value="ECO:0007669"/>
    <property type="project" value="InterPro"/>
</dbReference>
<feature type="transmembrane region" description="Helical" evidence="7">
    <location>
        <begin position="200"/>
        <end position="221"/>
    </location>
</feature>
<evidence type="ECO:0000256" key="7">
    <source>
        <dbReference type="SAM" id="Phobius"/>
    </source>
</evidence>
<dbReference type="InterPro" id="IPR036259">
    <property type="entry name" value="MFS_trans_sf"/>
</dbReference>
<protein>
    <recommendedName>
        <fullName evidence="10">Nucleoside transporter</fullName>
    </recommendedName>
</protein>
<evidence type="ECO:0000256" key="3">
    <source>
        <dbReference type="ARBA" id="ARBA00022448"/>
    </source>
</evidence>
<evidence type="ECO:0000256" key="6">
    <source>
        <dbReference type="ARBA" id="ARBA00023136"/>
    </source>
</evidence>
<dbReference type="OrthoDB" id="46396at2759"/>
<comment type="subcellular location">
    <subcellularLocation>
        <location evidence="1">Membrane</location>
        <topology evidence="1">Multi-pass membrane protein</topology>
    </subcellularLocation>
</comment>
<dbReference type="SUPFAM" id="SSF103473">
    <property type="entry name" value="MFS general substrate transporter"/>
    <property type="match status" value="1"/>
</dbReference>
<evidence type="ECO:0000313" key="9">
    <source>
        <dbReference type="Proteomes" id="UP000177798"/>
    </source>
</evidence>
<accession>A0A1D9PRE8</accession>
<dbReference type="EMBL" id="CP017814">
    <property type="protein sequence ID" value="APA05274.1"/>
    <property type="molecule type" value="Genomic_DNA"/>
</dbReference>